<reference evidence="1" key="1">
    <citation type="journal article" date="2020" name="Stud. Mycol.">
        <title>101 Dothideomycetes genomes: a test case for predicting lifestyles and emergence of pathogens.</title>
        <authorList>
            <person name="Haridas S."/>
            <person name="Albert R."/>
            <person name="Binder M."/>
            <person name="Bloem J."/>
            <person name="Labutti K."/>
            <person name="Salamov A."/>
            <person name="Andreopoulos B."/>
            <person name="Baker S."/>
            <person name="Barry K."/>
            <person name="Bills G."/>
            <person name="Bluhm B."/>
            <person name="Cannon C."/>
            <person name="Castanera R."/>
            <person name="Culley D."/>
            <person name="Daum C."/>
            <person name="Ezra D."/>
            <person name="Gonzalez J."/>
            <person name="Henrissat B."/>
            <person name="Kuo A."/>
            <person name="Liang C."/>
            <person name="Lipzen A."/>
            <person name="Lutzoni F."/>
            <person name="Magnuson J."/>
            <person name="Mondo S."/>
            <person name="Nolan M."/>
            <person name="Ohm R."/>
            <person name="Pangilinan J."/>
            <person name="Park H.-J."/>
            <person name="Ramirez L."/>
            <person name="Alfaro M."/>
            <person name="Sun H."/>
            <person name="Tritt A."/>
            <person name="Yoshinaga Y."/>
            <person name="Zwiers L.-H."/>
            <person name="Turgeon B."/>
            <person name="Goodwin S."/>
            <person name="Spatafora J."/>
            <person name="Crous P."/>
            <person name="Grigoriev I."/>
        </authorList>
    </citation>
    <scope>NUCLEOTIDE SEQUENCE</scope>
    <source>
        <strain evidence="1">CBS 113818</strain>
    </source>
</reference>
<evidence type="ECO:0000313" key="1">
    <source>
        <dbReference type="EMBL" id="KAF2823183.1"/>
    </source>
</evidence>
<name>A0A6A6ZQX8_9PLEO</name>
<protein>
    <submittedName>
        <fullName evidence="1">Uncharacterized protein</fullName>
    </submittedName>
</protein>
<dbReference type="Proteomes" id="UP000799424">
    <property type="component" value="Unassembled WGS sequence"/>
</dbReference>
<dbReference type="EMBL" id="MU006232">
    <property type="protein sequence ID" value="KAF2823183.1"/>
    <property type="molecule type" value="Genomic_DNA"/>
</dbReference>
<dbReference type="OrthoDB" id="3800599at2759"/>
<keyword evidence="2" id="KW-1185">Reference proteome</keyword>
<gene>
    <name evidence="1" type="ORF">CC86DRAFT_409116</name>
</gene>
<accession>A0A6A6ZQX8</accession>
<organism evidence="1 2">
    <name type="scientific">Ophiobolus disseminans</name>
    <dbReference type="NCBI Taxonomy" id="1469910"/>
    <lineage>
        <taxon>Eukaryota</taxon>
        <taxon>Fungi</taxon>
        <taxon>Dikarya</taxon>
        <taxon>Ascomycota</taxon>
        <taxon>Pezizomycotina</taxon>
        <taxon>Dothideomycetes</taxon>
        <taxon>Pleosporomycetidae</taxon>
        <taxon>Pleosporales</taxon>
        <taxon>Pleosporineae</taxon>
        <taxon>Phaeosphaeriaceae</taxon>
        <taxon>Ophiobolus</taxon>
    </lineage>
</organism>
<proteinExistence type="predicted"/>
<sequence>MQTIHLHASGHLLHEQCLVAEFRVRDQAIGKCPICNLALCERGLADRIDTDRVAIFGLQTTKLRTEVRVEFPQRGEVARLQSEEELAAAQLRLLNDYINTHAEEVWRR</sequence>
<evidence type="ECO:0000313" key="2">
    <source>
        <dbReference type="Proteomes" id="UP000799424"/>
    </source>
</evidence>
<dbReference type="AlphaFoldDB" id="A0A6A6ZQX8"/>